<gene>
    <name evidence="2" type="ORF">Q8F55_002867</name>
</gene>
<evidence type="ECO:0000313" key="3">
    <source>
        <dbReference type="Proteomes" id="UP001565368"/>
    </source>
</evidence>
<dbReference type="GeneID" id="95983910"/>
<evidence type="ECO:0000256" key="1">
    <source>
        <dbReference type="SAM" id="MobiDB-lite"/>
    </source>
</evidence>
<proteinExistence type="predicted"/>
<comment type="caution">
    <text evidence="2">The sequence shown here is derived from an EMBL/GenBank/DDBJ whole genome shotgun (WGS) entry which is preliminary data.</text>
</comment>
<protein>
    <submittedName>
        <fullName evidence="2">Uncharacterized protein</fullName>
    </submittedName>
</protein>
<accession>A0ABR3QAX8</accession>
<name>A0ABR3QAX8_9TREE</name>
<organism evidence="2 3">
    <name type="scientific">Vanrija albida</name>
    <dbReference type="NCBI Taxonomy" id="181172"/>
    <lineage>
        <taxon>Eukaryota</taxon>
        <taxon>Fungi</taxon>
        <taxon>Dikarya</taxon>
        <taxon>Basidiomycota</taxon>
        <taxon>Agaricomycotina</taxon>
        <taxon>Tremellomycetes</taxon>
        <taxon>Trichosporonales</taxon>
        <taxon>Trichosporonaceae</taxon>
        <taxon>Vanrija</taxon>
    </lineage>
</organism>
<feature type="compositionally biased region" description="Pro residues" evidence="1">
    <location>
        <begin position="1"/>
        <end position="14"/>
    </location>
</feature>
<keyword evidence="3" id="KW-1185">Reference proteome</keyword>
<dbReference type="EMBL" id="JBBXJM010000002">
    <property type="protein sequence ID" value="KAL1411884.1"/>
    <property type="molecule type" value="Genomic_DNA"/>
</dbReference>
<sequence length="85" mass="8751">MSPTTPSPPPPPYAEPKHVEPFPSASEEKLALAEAERASRHAQALTPALAGPSSPAEICALVGHDTRMAKARVVAMAALVPGSMV</sequence>
<feature type="compositionally biased region" description="Basic and acidic residues" evidence="1">
    <location>
        <begin position="15"/>
        <end position="39"/>
    </location>
</feature>
<reference evidence="2 3" key="1">
    <citation type="submission" date="2023-08" db="EMBL/GenBank/DDBJ databases">
        <title>Annotated Genome Sequence of Vanrija albida AlHP1.</title>
        <authorList>
            <person name="Herzog R."/>
        </authorList>
    </citation>
    <scope>NUCLEOTIDE SEQUENCE [LARGE SCALE GENOMIC DNA]</scope>
    <source>
        <strain evidence="2 3">AlHP1</strain>
    </source>
</reference>
<evidence type="ECO:0000313" key="2">
    <source>
        <dbReference type="EMBL" id="KAL1411884.1"/>
    </source>
</evidence>
<dbReference type="Proteomes" id="UP001565368">
    <property type="component" value="Unassembled WGS sequence"/>
</dbReference>
<feature type="region of interest" description="Disordered" evidence="1">
    <location>
        <begin position="1"/>
        <end position="54"/>
    </location>
</feature>
<dbReference type="RefSeq" id="XP_069211828.1">
    <property type="nucleotide sequence ID" value="XM_069351442.1"/>
</dbReference>